<keyword evidence="5" id="KW-0812">Transmembrane</keyword>
<dbReference type="PANTHER" id="PTHR13610">
    <property type="entry name" value="METHYLTRANSFERASE DOMAIN-CONTAINING PROTEIN"/>
    <property type="match status" value="1"/>
</dbReference>
<keyword evidence="5" id="KW-1133">Transmembrane helix</keyword>
<dbReference type="Gene3D" id="3.40.50.150">
    <property type="entry name" value="Vaccinia Virus protein VP39"/>
    <property type="match status" value="1"/>
</dbReference>
<feature type="transmembrane region" description="Helical" evidence="5">
    <location>
        <begin position="38"/>
        <end position="60"/>
    </location>
</feature>
<keyword evidence="5" id="KW-0472">Membrane</keyword>
<dbReference type="EMBL" id="CP111016">
    <property type="protein sequence ID" value="WAR06541.1"/>
    <property type="molecule type" value="Genomic_DNA"/>
</dbReference>
<keyword evidence="3" id="KW-0808">Transferase</keyword>
<evidence type="ECO:0000313" key="7">
    <source>
        <dbReference type="Proteomes" id="UP001164746"/>
    </source>
</evidence>
<gene>
    <name evidence="6" type="ORF">MAR_021910</name>
</gene>
<protein>
    <submittedName>
        <fullName evidence="6">ACKMT-like protein</fullName>
    </submittedName>
</protein>
<evidence type="ECO:0000313" key="6">
    <source>
        <dbReference type="EMBL" id="WAR06541.1"/>
    </source>
</evidence>
<keyword evidence="7" id="KW-1185">Reference proteome</keyword>
<dbReference type="InterPro" id="IPR026170">
    <property type="entry name" value="FAM173A/B"/>
</dbReference>
<proteinExistence type="inferred from homology"/>
<organism evidence="6 7">
    <name type="scientific">Mya arenaria</name>
    <name type="common">Soft-shell clam</name>
    <dbReference type="NCBI Taxonomy" id="6604"/>
    <lineage>
        <taxon>Eukaryota</taxon>
        <taxon>Metazoa</taxon>
        <taxon>Spiralia</taxon>
        <taxon>Lophotrochozoa</taxon>
        <taxon>Mollusca</taxon>
        <taxon>Bivalvia</taxon>
        <taxon>Autobranchia</taxon>
        <taxon>Heteroconchia</taxon>
        <taxon>Euheterodonta</taxon>
        <taxon>Imparidentia</taxon>
        <taxon>Neoheterodontei</taxon>
        <taxon>Myida</taxon>
        <taxon>Myoidea</taxon>
        <taxon>Myidae</taxon>
        <taxon>Mya</taxon>
    </lineage>
</organism>
<dbReference type="SUPFAM" id="SSF53335">
    <property type="entry name" value="S-adenosyl-L-methionine-dependent methyltransferases"/>
    <property type="match status" value="1"/>
</dbReference>
<dbReference type="Proteomes" id="UP001164746">
    <property type="component" value="Chromosome 5"/>
</dbReference>
<evidence type="ECO:0000256" key="5">
    <source>
        <dbReference type="SAM" id="Phobius"/>
    </source>
</evidence>
<dbReference type="Pfam" id="PF13489">
    <property type="entry name" value="Methyltransf_23"/>
    <property type="match status" value="1"/>
</dbReference>
<dbReference type="PANTHER" id="PTHR13610:SF9">
    <property type="entry name" value="FI06469P"/>
    <property type="match status" value="1"/>
</dbReference>
<keyword evidence="4" id="KW-0949">S-adenosyl-L-methionine</keyword>
<name>A0ABY7ECV5_MYAAR</name>
<evidence type="ECO:0000256" key="3">
    <source>
        <dbReference type="ARBA" id="ARBA00022679"/>
    </source>
</evidence>
<evidence type="ECO:0000256" key="2">
    <source>
        <dbReference type="ARBA" id="ARBA00022603"/>
    </source>
</evidence>
<reference evidence="6" key="1">
    <citation type="submission" date="2022-11" db="EMBL/GenBank/DDBJ databases">
        <title>Centuries of genome instability and evolution in soft-shell clam transmissible cancer (bioRxiv).</title>
        <authorList>
            <person name="Hart S.F.M."/>
            <person name="Yonemitsu M.A."/>
            <person name="Giersch R.M."/>
            <person name="Beal B.F."/>
            <person name="Arriagada G."/>
            <person name="Davis B.W."/>
            <person name="Ostrander E.A."/>
            <person name="Goff S.P."/>
            <person name="Metzger M.J."/>
        </authorList>
    </citation>
    <scope>NUCLEOTIDE SEQUENCE</scope>
    <source>
        <strain evidence="6">MELC-2E11</strain>
        <tissue evidence="6">Siphon/mantle</tissue>
    </source>
</reference>
<sequence length="245" mass="27863">MANKTNIIKELSAEECNICKIINEAPKQPKRPWDKKRIAVVGIFSSIAVGSVALTVPFIAPAFRRVCIPYVPATTTQVENVMAALKGRSGSLLDIGSGDGRVVIEASKHGFQGYGVELNRWLVLWSQYSSWRQGVNRSTRFFKQDLWKTDMSKYDNIVVFGVDTLMDGLEKKFEQEIKPESRVLVSRFPLPNWSPVSQTGSGLDAVWVYMRPDNPGYDQRKISKDTVKKNYEQERYEFDIFSKKL</sequence>
<evidence type="ECO:0000256" key="4">
    <source>
        <dbReference type="ARBA" id="ARBA00022691"/>
    </source>
</evidence>
<keyword evidence="2" id="KW-0489">Methyltransferase</keyword>
<comment type="similarity">
    <text evidence="1">Belongs to the ANT/ATPSC lysine N-methyltransferase family.</text>
</comment>
<evidence type="ECO:0000256" key="1">
    <source>
        <dbReference type="ARBA" id="ARBA00010633"/>
    </source>
</evidence>
<accession>A0ABY7ECV5</accession>
<dbReference type="InterPro" id="IPR029063">
    <property type="entry name" value="SAM-dependent_MTases_sf"/>
</dbReference>